<keyword evidence="3" id="KW-1185">Reference proteome</keyword>
<feature type="compositionally biased region" description="Polar residues" evidence="1">
    <location>
        <begin position="1"/>
        <end position="11"/>
    </location>
</feature>
<comment type="caution">
    <text evidence="2">The sequence shown here is derived from an EMBL/GenBank/DDBJ whole genome shotgun (WGS) entry which is preliminary data.</text>
</comment>
<dbReference type="EMBL" id="JBHSUS010000001">
    <property type="protein sequence ID" value="MFC6438903.1"/>
    <property type="molecule type" value="Genomic_DNA"/>
</dbReference>
<evidence type="ECO:0000313" key="2">
    <source>
        <dbReference type="EMBL" id="MFC6438903.1"/>
    </source>
</evidence>
<accession>A0ABW1XHY8</accession>
<sequence length="196" mass="22081">MTNHDPINQAYQARKRRHRAPASSKSLLMARAQKHANAANSGSNLWNWSLGAVAASGLVILYQLVSWPQGLIEHDQVVSNMIEIHQIADENVSLQEPLLARQQAIALEYQAVQQEFSERQQTLVAHHMREAILLSTEHGLRLQTCDNTLLVISPALTQALQQQYRLEFGEQDKHVAISFDQSGRIISIYPSDHRCT</sequence>
<evidence type="ECO:0000256" key="1">
    <source>
        <dbReference type="SAM" id="MobiDB-lite"/>
    </source>
</evidence>
<gene>
    <name evidence="2" type="ORF">ACFP85_01880</name>
</gene>
<organism evidence="2 3">
    <name type="scientific">Pseudobowmanella zhangzhouensis</name>
    <dbReference type="NCBI Taxonomy" id="1537679"/>
    <lineage>
        <taxon>Bacteria</taxon>
        <taxon>Pseudomonadati</taxon>
        <taxon>Pseudomonadota</taxon>
        <taxon>Gammaproteobacteria</taxon>
        <taxon>Alteromonadales</taxon>
        <taxon>Alteromonadaceae</taxon>
    </lineage>
</organism>
<feature type="region of interest" description="Disordered" evidence="1">
    <location>
        <begin position="1"/>
        <end position="24"/>
    </location>
</feature>
<dbReference type="Proteomes" id="UP001596364">
    <property type="component" value="Unassembled WGS sequence"/>
</dbReference>
<evidence type="ECO:0000313" key="3">
    <source>
        <dbReference type="Proteomes" id="UP001596364"/>
    </source>
</evidence>
<reference evidence="3" key="1">
    <citation type="journal article" date="2019" name="Int. J. Syst. Evol. Microbiol.">
        <title>The Global Catalogue of Microorganisms (GCM) 10K type strain sequencing project: providing services to taxonomists for standard genome sequencing and annotation.</title>
        <authorList>
            <consortium name="The Broad Institute Genomics Platform"/>
            <consortium name="The Broad Institute Genome Sequencing Center for Infectious Disease"/>
            <person name="Wu L."/>
            <person name="Ma J."/>
        </authorList>
    </citation>
    <scope>NUCLEOTIDE SEQUENCE [LARGE SCALE GENOMIC DNA]</scope>
    <source>
        <strain evidence="3">CGMCC 1.16031</strain>
    </source>
</reference>
<evidence type="ECO:0008006" key="4">
    <source>
        <dbReference type="Google" id="ProtNLM"/>
    </source>
</evidence>
<proteinExistence type="predicted"/>
<dbReference type="RefSeq" id="WP_131259013.1">
    <property type="nucleotide sequence ID" value="NZ_JBHSUS010000001.1"/>
</dbReference>
<name>A0ABW1XHY8_9ALTE</name>
<protein>
    <recommendedName>
        <fullName evidence="4">Tfp pilus assembly protein PilN</fullName>
    </recommendedName>
</protein>